<proteinExistence type="predicted"/>
<keyword evidence="3" id="KW-1185">Reference proteome</keyword>
<feature type="compositionally biased region" description="Polar residues" evidence="1">
    <location>
        <begin position="1"/>
        <end position="23"/>
    </location>
</feature>
<organism evidence="2 3">
    <name type="scientific">Xylophilus ampelinus</name>
    <dbReference type="NCBI Taxonomy" id="54067"/>
    <lineage>
        <taxon>Bacteria</taxon>
        <taxon>Pseudomonadati</taxon>
        <taxon>Pseudomonadota</taxon>
        <taxon>Betaproteobacteria</taxon>
        <taxon>Burkholderiales</taxon>
        <taxon>Xylophilus</taxon>
    </lineage>
</organism>
<feature type="compositionally biased region" description="Polar residues" evidence="1">
    <location>
        <begin position="89"/>
        <end position="101"/>
    </location>
</feature>
<gene>
    <name evidence="2" type="ORF">DFQ15_11538</name>
</gene>
<name>A0A318SK87_9BURK</name>
<evidence type="ECO:0000313" key="3">
    <source>
        <dbReference type="Proteomes" id="UP000247540"/>
    </source>
</evidence>
<evidence type="ECO:0000313" key="2">
    <source>
        <dbReference type="EMBL" id="PYE76171.1"/>
    </source>
</evidence>
<reference evidence="2 3" key="1">
    <citation type="submission" date="2018-06" db="EMBL/GenBank/DDBJ databases">
        <title>Genomic Encyclopedia of Type Strains, Phase III (KMG-III): the genomes of soil and plant-associated and newly described type strains.</title>
        <authorList>
            <person name="Whitman W."/>
        </authorList>
    </citation>
    <scope>NUCLEOTIDE SEQUENCE [LARGE SCALE GENOMIC DNA]</scope>
    <source>
        <strain evidence="2 3">CECT 7646</strain>
    </source>
</reference>
<dbReference type="RefSeq" id="WP_146228721.1">
    <property type="nucleotide sequence ID" value="NZ_JAMOFZ010000015.1"/>
</dbReference>
<feature type="compositionally biased region" description="Polar residues" evidence="1">
    <location>
        <begin position="35"/>
        <end position="52"/>
    </location>
</feature>
<sequence>MKNSELSGYSSYYYDPSTTQNEQSSTGRASSSSSRQYPESNVSEWLRSNSFRAPTAADNWSRETARTSSAQSDSESDVEDTTQRLGELSTLSGGSFTRSDSRFSTMADLGSRRLRFEDAPTVYEPSSIRELSSGSGVAPSYSDLGRQQRINKAAKMTLEYMNSDANMRSSMSAMMQRGEVPAVARQTYRIPSEDYASVISTVTAMDNENKRAARAARGSVFSKFWGS</sequence>
<evidence type="ECO:0000256" key="1">
    <source>
        <dbReference type="SAM" id="MobiDB-lite"/>
    </source>
</evidence>
<feature type="compositionally biased region" description="Low complexity" evidence="1">
    <location>
        <begin position="24"/>
        <end position="34"/>
    </location>
</feature>
<comment type="caution">
    <text evidence="2">The sequence shown here is derived from an EMBL/GenBank/DDBJ whole genome shotgun (WGS) entry which is preliminary data.</text>
</comment>
<dbReference type="EMBL" id="QJTC01000015">
    <property type="protein sequence ID" value="PYE76171.1"/>
    <property type="molecule type" value="Genomic_DNA"/>
</dbReference>
<dbReference type="Proteomes" id="UP000247540">
    <property type="component" value="Unassembled WGS sequence"/>
</dbReference>
<accession>A0A318SK87</accession>
<dbReference type="AlphaFoldDB" id="A0A318SK87"/>
<feature type="region of interest" description="Disordered" evidence="1">
    <location>
        <begin position="1"/>
        <end position="101"/>
    </location>
</feature>
<protein>
    <submittedName>
        <fullName evidence="2">Uncharacterized protein</fullName>
    </submittedName>
</protein>